<dbReference type="Gene3D" id="3.80.10.10">
    <property type="entry name" value="Ribonuclease Inhibitor"/>
    <property type="match status" value="1"/>
</dbReference>
<sequence>MPGSTLLPPELQDLIIDRVAPDSGSLKHCALVCRTWHPRSSLHLFSTISVKSPGAFRALTTLAETNCALFALTHTLRLHMPGTYTLPEIIKLLHSVPQLRELSLAMFEVALATSLAALSVALPALCSLRLDSPSLPVWTKVLEMFGASAKQLCLLDLSGLRTDALPVVGRLLSQLGATLAALRIGFVDCIAGITEVAVKEHIALRHLPRLETLSIANLSFHPGYLCSTSYAWVPHVLHQCSAKEVILELGFPPVIGGGFFVPRVSRRVSEHLLDWVPWSECAESLDKDTQVVLDIWPRVMVKEDAVLDAVRRRMHAVNLARPLRLAV</sequence>
<dbReference type="EMBL" id="KV426254">
    <property type="protein sequence ID" value="KZV83814.1"/>
    <property type="molecule type" value="Genomic_DNA"/>
</dbReference>
<dbReference type="OrthoDB" id="2921803at2759"/>
<evidence type="ECO:0000313" key="1">
    <source>
        <dbReference type="EMBL" id="KZV83814.1"/>
    </source>
</evidence>
<dbReference type="STRING" id="1314781.A0A165D5A5"/>
<protein>
    <recommendedName>
        <fullName evidence="3">F-box domain-containing protein</fullName>
    </recommendedName>
</protein>
<dbReference type="InParanoid" id="A0A165D5A5"/>
<evidence type="ECO:0008006" key="3">
    <source>
        <dbReference type="Google" id="ProtNLM"/>
    </source>
</evidence>
<proteinExistence type="predicted"/>
<dbReference type="InterPro" id="IPR032675">
    <property type="entry name" value="LRR_dom_sf"/>
</dbReference>
<gene>
    <name evidence="1" type="ORF">EXIGLDRAFT_842675</name>
</gene>
<accession>A0A165D5A5</accession>
<organism evidence="1 2">
    <name type="scientific">Exidia glandulosa HHB12029</name>
    <dbReference type="NCBI Taxonomy" id="1314781"/>
    <lineage>
        <taxon>Eukaryota</taxon>
        <taxon>Fungi</taxon>
        <taxon>Dikarya</taxon>
        <taxon>Basidiomycota</taxon>
        <taxon>Agaricomycotina</taxon>
        <taxon>Agaricomycetes</taxon>
        <taxon>Auriculariales</taxon>
        <taxon>Exidiaceae</taxon>
        <taxon>Exidia</taxon>
    </lineage>
</organism>
<evidence type="ECO:0000313" key="2">
    <source>
        <dbReference type="Proteomes" id="UP000077266"/>
    </source>
</evidence>
<dbReference type="SUPFAM" id="SSF52047">
    <property type="entry name" value="RNI-like"/>
    <property type="match status" value="1"/>
</dbReference>
<keyword evidence="2" id="KW-1185">Reference proteome</keyword>
<name>A0A165D5A5_EXIGL</name>
<dbReference type="Proteomes" id="UP000077266">
    <property type="component" value="Unassembled WGS sequence"/>
</dbReference>
<dbReference type="AlphaFoldDB" id="A0A165D5A5"/>
<reference evidence="1 2" key="1">
    <citation type="journal article" date="2016" name="Mol. Biol. Evol.">
        <title>Comparative Genomics of Early-Diverging Mushroom-Forming Fungi Provides Insights into the Origins of Lignocellulose Decay Capabilities.</title>
        <authorList>
            <person name="Nagy L.G."/>
            <person name="Riley R."/>
            <person name="Tritt A."/>
            <person name="Adam C."/>
            <person name="Daum C."/>
            <person name="Floudas D."/>
            <person name="Sun H."/>
            <person name="Yadav J.S."/>
            <person name="Pangilinan J."/>
            <person name="Larsson K.H."/>
            <person name="Matsuura K."/>
            <person name="Barry K."/>
            <person name="Labutti K."/>
            <person name="Kuo R."/>
            <person name="Ohm R.A."/>
            <person name="Bhattacharya S.S."/>
            <person name="Shirouzu T."/>
            <person name="Yoshinaga Y."/>
            <person name="Martin F.M."/>
            <person name="Grigoriev I.V."/>
            <person name="Hibbett D.S."/>
        </authorList>
    </citation>
    <scope>NUCLEOTIDE SEQUENCE [LARGE SCALE GENOMIC DNA]</scope>
    <source>
        <strain evidence="1 2">HHB12029</strain>
    </source>
</reference>